<dbReference type="OrthoDB" id="10251781at2759"/>
<dbReference type="FunCoup" id="T1EHA3">
    <property type="interactions" value="424"/>
</dbReference>
<accession>T1EHA3</accession>
<evidence type="ECO:0000256" key="4">
    <source>
        <dbReference type="RuleBase" id="RU000561"/>
    </source>
</evidence>
<keyword evidence="2 4" id="KW-0689">Ribosomal protein</keyword>
<comment type="similarity">
    <text evidence="1 4">Belongs to the bacterial ribosomal protein bL20 family.</text>
</comment>
<dbReference type="EMBL" id="KB097661">
    <property type="protein sequence ID" value="ESN92229.1"/>
    <property type="molecule type" value="Genomic_DNA"/>
</dbReference>
<dbReference type="HOGENOM" id="CLU_123265_1_0_1"/>
<dbReference type="GO" id="GO:1990904">
    <property type="term" value="C:ribonucleoprotein complex"/>
    <property type="evidence" value="ECO:0007669"/>
    <property type="project" value="UniProtKB-KW"/>
</dbReference>
<dbReference type="SUPFAM" id="SSF74731">
    <property type="entry name" value="Ribosomal protein L20"/>
    <property type="match status" value="1"/>
</dbReference>
<dbReference type="CTD" id="20195953"/>
<dbReference type="Gene3D" id="6.10.160.10">
    <property type="match status" value="1"/>
</dbReference>
<keyword evidence="3 4" id="KW-0687">Ribonucleoprotein</keyword>
<dbReference type="InterPro" id="IPR005813">
    <property type="entry name" value="Ribosomal_bL20"/>
</dbReference>
<organism evidence="6 7">
    <name type="scientific">Helobdella robusta</name>
    <name type="common">Californian leech</name>
    <dbReference type="NCBI Taxonomy" id="6412"/>
    <lineage>
        <taxon>Eukaryota</taxon>
        <taxon>Metazoa</taxon>
        <taxon>Spiralia</taxon>
        <taxon>Lophotrochozoa</taxon>
        <taxon>Annelida</taxon>
        <taxon>Clitellata</taxon>
        <taxon>Hirudinea</taxon>
        <taxon>Rhynchobdellida</taxon>
        <taxon>Glossiphoniidae</taxon>
        <taxon>Helobdella</taxon>
    </lineage>
</organism>
<reference evidence="7" key="1">
    <citation type="submission" date="2012-12" db="EMBL/GenBank/DDBJ databases">
        <authorList>
            <person name="Hellsten U."/>
            <person name="Grimwood J."/>
            <person name="Chapman J.A."/>
            <person name="Shapiro H."/>
            <person name="Aerts A."/>
            <person name="Otillar R.P."/>
            <person name="Terry A.Y."/>
            <person name="Boore J.L."/>
            <person name="Simakov O."/>
            <person name="Marletaz F."/>
            <person name="Cho S.-J."/>
            <person name="Edsinger-Gonzales E."/>
            <person name="Havlak P."/>
            <person name="Kuo D.-H."/>
            <person name="Larsson T."/>
            <person name="Lv J."/>
            <person name="Arendt D."/>
            <person name="Savage R."/>
            <person name="Osoegawa K."/>
            <person name="de Jong P."/>
            <person name="Lindberg D.R."/>
            <person name="Seaver E.C."/>
            <person name="Weisblat D.A."/>
            <person name="Putnam N.H."/>
            <person name="Grigoriev I.V."/>
            <person name="Rokhsar D.S."/>
        </authorList>
    </citation>
    <scope>NUCLEOTIDE SEQUENCE</scope>
</reference>
<dbReference type="GO" id="GO:0005761">
    <property type="term" value="C:mitochondrial ribosome"/>
    <property type="evidence" value="ECO:0000318"/>
    <property type="project" value="GO_Central"/>
</dbReference>
<sequence>GPDKFWRVQQYLRLSWNFTGRRQNCYGLAMRYVHKALMYGTINRQAKKKNIRHLWQVRLNAASTEHNINGRDFLEGLARCNVLLDRKTLTDLAIYEPRTFQ</sequence>
<dbReference type="AlphaFoldDB" id="T1EHA3"/>
<dbReference type="NCBIfam" id="TIGR01032">
    <property type="entry name" value="rplT_bact"/>
    <property type="match status" value="1"/>
</dbReference>
<reference evidence="6" key="3">
    <citation type="submission" date="2015-06" db="UniProtKB">
        <authorList>
            <consortium name="EnsemblMetazoa"/>
        </authorList>
    </citation>
    <scope>IDENTIFICATION</scope>
</reference>
<evidence type="ECO:0000256" key="3">
    <source>
        <dbReference type="ARBA" id="ARBA00023274"/>
    </source>
</evidence>
<dbReference type="PRINTS" id="PR00062">
    <property type="entry name" value="RIBOSOMALL20"/>
</dbReference>
<evidence type="ECO:0000256" key="2">
    <source>
        <dbReference type="ARBA" id="ARBA00022980"/>
    </source>
</evidence>
<dbReference type="Proteomes" id="UP000015101">
    <property type="component" value="Unassembled WGS sequence"/>
</dbReference>
<dbReference type="PANTHER" id="PTHR10986">
    <property type="entry name" value="39S RIBOSOMAL PROTEIN L20"/>
    <property type="match status" value="1"/>
</dbReference>
<dbReference type="GO" id="GO:0019843">
    <property type="term" value="F:rRNA binding"/>
    <property type="evidence" value="ECO:0007669"/>
    <property type="project" value="InterPro"/>
</dbReference>
<dbReference type="Gene3D" id="1.10.1900.20">
    <property type="entry name" value="Ribosomal protein L20"/>
    <property type="match status" value="1"/>
</dbReference>
<dbReference type="GO" id="GO:0003735">
    <property type="term" value="F:structural constituent of ribosome"/>
    <property type="evidence" value="ECO:0000318"/>
    <property type="project" value="GO_Central"/>
</dbReference>
<evidence type="ECO:0000313" key="5">
    <source>
        <dbReference type="EMBL" id="ESN92229.1"/>
    </source>
</evidence>
<keyword evidence="7" id="KW-1185">Reference proteome</keyword>
<dbReference type="KEGG" id="hro:HELRODRAFT_126544"/>
<dbReference type="OMA" id="CYRIAIR"/>
<proteinExistence type="inferred from homology"/>
<dbReference type="Pfam" id="PF00453">
    <property type="entry name" value="Ribosomal_L20"/>
    <property type="match status" value="1"/>
</dbReference>
<evidence type="ECO:0000256" key="1">
    <source>
        <dbReference type="ARBA" id="ARBA00007698"/>
    </source>
</evidence>
<dbReference type="InterPro" id="IPR035566">
    <property type="entry name" value="Ribosomal_protein_bL20_C"/>
</dbReference>
<dbReference type="GeneID" id="20195953"/>
<name>T1EHA3_HELRO</name>
<evidence type="ECO:0008006" key="8">
    <source>
        <dbReference type="Google" id="ProtNLM"/>
    </source>
</evidence>
<dbReference type="InParanoid" id="T1EHA3"/>
<reference evidence="5 7" key="2">
    <citation type="journal article" date="2013" name="Nature">
        <title>Insights into bilaterian evolution from three spiralian genomes.</title>
        <authorList>
            <person name="Simakov O."/>
            <person name="Marletaz F."/>
            <person name="Cho S.J."/>
            <person name="Edsinger-Gonzales E."/>
            <person name="Havlak P."/>
            <person name="Hellsten U."/>
            <person name="Kuo D.H."/>
            <person name="Larsson T."/>
            <person name="Lv J."/>
            <person name="Arendt D."/>
            <person name="Savage R."/>
            <person name="Osoegawa K."/>
            <person name="de Jong P."/>
            <person name="Grimwood J."/>
            <person name="Chapman J.A."/>
            <person name="Shapiro H."/>
            <person name="Aerts A."/>
            <person name="Otillar R.P."/>
            <person name="Terry A.Y."/>
            <person name="Boore J.L."/>
            <person name="Grigoriev I.V."/>
            <person name="Lindberg D.R."/>
            <person name="Seaver E.C."/>
            <person name="Weisblat D.A."/>
            <person name="Putnam N.H."/>
            <person name="Rokhsar D.S."/>
        </authorList>
    </citation>
    <scope>NUCLEOTIDE SEQUENCE</scope>
</reference>
<dbReference type="EnsemblMetazoa" id="HelroT126544">
    <property type="protein sequence ID" value="HelroP126544"/>
    <property type="gene ID" value="HelroG126544"/>
</dbReference>
<dbReference type="eggNOG" id="KOG4707">
    <property type="taxonomic scope" value="Eukaryota"/>
</dbReference>
<dbReference type="STRING" id="6412.T1EHA3"/>
<evidence type="ECO:0000313" key="7">
    <source>
        <dbReference type="Proteomes" id="UP000015101"/>
    </source>
</evidence>
<dbReference type="EMBL" id="AMQM01007765">
    <property type="status" value="NOT_ANNOTATED_CDS"/>
    <property type="molecule type" value="Genomic_DNA"/>
</dbReference>
<protein>
    <recommendedName>
        <fullName evidence="8">Ribosomal protein L20</fullName>
    </recommendedName>
</protein>
<evidence type="ECO:0000313" key="6">
    <source>
        <dbReference type="EnsemblMetazoa" id="HelroP126544"/>
    </source>
</evidence>
<gene>
    <name evidence="6" type="primary">20195953</name>
    <name evidence="5" type="ORF">HELRODRAFT_126544</name>
</gene>
<dbReference type="CDD" id="cd07026">
    <property type="entry name" value="Ribosomal_L20"/>
    <property type="match status" value="1"/>
</dbReference>
<dbReference type="RefSeq" id="XP_009029728.1">
    <property type="nucleotide sequence ID" value="XM_009031480.1"/>
</dbReference>
<dbReference type="GO" id="GO:0006412">
    <property type="term" value="P:translation"/>
    <property type="evidence" value="ECO:0007669"/>
    <property type="project" value="InterPro"/>
</dbReference>